<evidence type="ECO:0000313" key="7">
    <source>
        <dbReference type="Proteomes" id="UP000019118"/>
    </source>
</evidence>
<dbReference type="PANTHER" id="PTHR23259">
    <property type="entry name" value="RIDDLE"/>
    <property type="match status" value="1"/>
</dbReference>
<dbReference type="OrthoDB" id="10640949at2759"/>
<evidence type="ECO:0000313" key="6">
    <source>
        <dbReference type="EnsemblMetazoa" id="XP_019764360.1"/>
    </source>
</evidence>
<accession>N6U7R2</accession>
<feature type="non-terminal residue" evidence="5">
    <location>
        <position position="1"/>
    </location>
</feature>
<dbReference type="Proteomes" id="UP000019118">
    <property type="component" value="Unassembled WGS sequence"/>
</dbReference>
<proteinExistence type="predicted"/>
<dbReference type="KEGG" id="dpa:109540435"/>
<protein>
    <recommendedName>
        <fullName evidence="4">TIL domain-containing protein</fullName>
    </recommendedName>
</protein>
<sequence>MSIIVLFPILLFIAAGNAQATNSINTTVTPVERCGPNQYWNNCPDGCAPKPTCDNLNYTQPGGAICHEPICRPNCTCIKGYVWFKGECIRRTQCPNYDPELNSCGIGGFEDNCATACQLVERCVPEILGIGPIIICTPRCIKECRCYPGYVLFEGRCITWSDCYRKFRPTHFHTTTVETTEVA</sequence>
<keyword evidence="7" id="KW-1185">Reference proteome</keyword>
<evidence type="ECO:0000256" key="1">
    <source>
        <dbReference type="ARBA" id="ARBA00022690"/>
    </source>
</evidence>
<dbReference type="InterPro" id="IPR002919">
    <property type="entry name" value="TIL_dom"/>
</dbReference>
<dbReference type="GO" id="GO:0030414">
    <property type="term" value="F:peptidase inhibitor activity"/>
    <property type="evidence" value="ECO:0007669"/>
    <property type="project" value="UniProtKB-KW"/>
</dbReference>
<dbReference type="PANTHER" id="PTHR23259:SF82">
    <property type="entry name" value="SERINE PROTEASE INHIBITOR 1 PROTEIN"/>
    <property type="match status" value="1"/>
</dbReference>
<reference evidence="5 7" key="1">
    <citation type="journal article" date="2013" name="Genome Biol.">
        <title>Draft genome of the mountain pine beetle, Dendroctonus ponderosae Hopkins, a major forest pest.</title>
        <authorList>
            <person name="Keeling C.I."/>
            <person name="Yuen M.M."/>
            <person name="Liao N.Y."/>
            <person name="Docking T.R."/>
            <person name="Chan S.K."/>
            <person name="Taylor G.A."/>
            <person name="Palmquist D.L."/>
            <person name="Jackman S.D."/>
            <person name="Nguyen A."/>
            <person name="Li M."/>
            <person name="Henderson H."/>
            <person name="Janes J.K."/>
            <person name="Zhao Y."/>
            <person name="Pandoh P."/>
            <person name="Moore R."/>
            <person name="Sperling F.A."/>
            <person name="Huber D.P."/>
            <person name="Birol I."/>
            <person name="Jones S.J."/>
            <person name="Bohlmann J."/>
        </authorList>
    </citation>
    <scope>NUCLEOTIDE SEQUENCE</scope>
</reference>
<gene>
    <name evidence="6" type="primary">109540435</name>
    <name evidence="5" type="ORF">YQE_08733</name>
</gene>
<feature type="chain" id="PRO_5010971976" description="TIL domain-containing protein" evidence="3">
    <location>
        <begin position="21"/>
        <end position="183"/>
    </location>
</feature>
<dbReference type="SUPFAM" id="SSF57567">
    <property type="entry name" value="Serine protease inhibitors"/>
    <property type="match status" value="1"/>
</dbReference>
<dbReference type="Pfam" id="PF01826">
    <property type="entry name" value="TIL"/>
    <property type="match status" value="1"/>
</dbReference>
<evidence type="ECO:0000259" key="4">
    <source>
        <dbReference type="Pfam" id="PF01826"/>
    </source>
</evidence>
<dbReference type="HOGENOM" id="CLU_1476624_0_0_1"/>
<dbReference type="Gene3D" id="2.10.25.10">
    <property type="entry name" value="Laminin"/>
    <property type="match status" value="1"/>
</dbReference>
<evidence type="ECO:0000313" key="5">
    <source>
        <dbReference type="EMBL" id="ENN74612.1"/>
    </source>
</evidence>
<evidence type="ECO:0000256" key="2">
    <source>
        <dbReference type="ARBA" id="ARBA00023157"/>
    </source>
</evidence>
<dbReference type="InterPro" id="IPR036084">
    <property type="entry name" value="Ser_inhib-like_sf"/>
</dbReference>
<name>N6U7R2_DENPD</name>
<dbReference type="AlphaFoldDB" id="N6U7R2"/>
<dbReference type="EMBL" id="KB741037">
    <property type="protein sequence ID" value="ENN74612.1"/>
    <property type="molecule type" value="Genomic_DNA"/>
</dbReference>
<dbReference type="CDD" id="cd19941">
    <property type="entry name" value="TIL"/>
    <property type="match status" value="1"/>
</dbReference>
<feature type="signal peptide" evidence="3">
    <location>
        <begin position="1"/>
        <end position="20"/>
    </location>
</feature>
<dbReference type="EnsemblMetazoa" id="XM_019908801.1">
    <property type="protein sequence ID" value="XP_019764360.1"/>
    <property type="gene ID" value="LOC109540435"/>
</dbReference>
<keyword evidence="3" id="KW-0732">Signal</keyword>
<dbReference type="InterPro" id="IPR051368">
    <property type="entry name" value="SerProtInhib-TIL_Domain"/>
</dbReference>
<feature type="domain" description="TIL" evidence="4">
    <location>
        <begin position="34"/>
        <end position="94"/>
    </location>
</feature>
<keyword evidence="2" id="KW-1015">Disulfide bond</keyword>
<organism evidence="5">
    <name type="scientific">Dendroctonus ponderosae</name>
    <name type="common">Mountain pine beetle</name>
    <dbReference type="NCBI Taxonomy" id="77166"/>
    <lineage>
        <taxon>Eukaryota</taxon>
        <taxon>Metazoa</taxon>
        <taxon>Ecdysozoa</taxon>
        <taxon>Arthropoda</taxon>
        <taxon>Hexapoda</taxon>
        <taxon>Insecta</taxon>
        <taxon>Pterygota</taxon>
        <taxon>Neoptera</taxon>
        <taxon>Endopterygota</taxon>
        <taxon>Coleoptera</taxon>
        <taxon>Polyphaga</taxon>
        <taxon>Cucujiformia</taxon>
        <taxon>Curculionidae</taxon>
        <taxon>Scolytinae</taxon>
        <taxon>Dendroctonus</taxon>
    </lineage>
</organism>
<evidence type="ECO:0000256" key="3">
    <source>
        <dbReference type="SAM" id="SignalP"/>
    </source>
</evidence>
<keyword evidence="1" id="KW-0646">Protease inhibitor</keyword>
<reference evidence="6" key="2">
    <citation type="submission" date="2024-08" db="UniProtKB">
        <authorList>
            <consortium name="EnsemblMetazoa"/>
        </authorList>
    </citation>
    <scope>IDENTIFICATION</scope>
</reference>